<reference evidence="3" key="1">
    <citation type="submission" date="2022-11" db="UniProtKB">
        <authorList>
            <consortium name="WormBaseParasite"/>
        </authorList>
    </citation>
    <scope>IDENTIFICATION</scope>
</reference>
<evidence type="ECO:0000256" key="1">
    <source>
        <dbReference type="SAM" id="SignalP"/>
    </source>
</evidence>
<keyword evidence="2" id="KW-1185">Reference proteome</keyword>
<proteinExistence type="predicted"/>
<sequence>MTPNLIFCFVVITGVYQQTSAVLTQNKLVVDIESIQHSNTGLNVQTDTCYWPCPNNVALSENKRNITVQYPTGEDLTNSSRLDLKNFYGTFTSAADAVTVTFSTDNTASASRNGLFSVIAKLNKLPTSSPPYSLSSDQPSQLIMKKDLSSSDQYWTVTAEAGKQVHLYLSGSFELVYGVNIFIVDGTDVNGTLIALVRQLSWSTYGPLKAYSSSGSSLTVILEGGTSFDSADVNFIFTQLENDPSQCGTSNLAFLTSESSPAVTVQISGQSGGTASCQAVLVLNSRVATYPGMQLTVSSLQGSMVLYGGLDYRPASNNEIVTFSSMNDVISPMQVAGRVFLVLPSPGSVINLSFKTIDYLLTTAPKGGSGAKGIIMSNNFPFPNTKEITDSDYFFGNGIDYYKYSVNVLRYDLGATGRLTIKSAVPISGFSKT</sequence>
<accession>A0A914X1G9</accession>
<keyword evidence="1" id="KW-0732">Signal</keyword>
<name>A0A914X1G9_9BILA</name>
<dbReference type="Proteomes" id="UP000887566">
    <property type="component" value="Unplaced"/>
</dbReference>
<evidence type="ECO:0000313" key="2">
    <source>
        <dbReference type="Proteomes" id="UP000887566"/>
    </source>
</evidence>
<feature type="chain" id="PRO_5036950361" evidence="1">
    <location>
        <begin position="22"/>
        <end position="433"/>
    </location>
</feature>
<dbReference type="AlphaFoldDB" id="A0A914X1G9"/>
<protein>
    <submittedName>
        <fullName evidence="3">Uncharacterized protein</fullName>
    </submittedName>
</protein>
<evidence type="ECO:0000313" key="3">
    <source>
        <dbReference type="WBParaSite" id="PSAMB.scaffold5638size11221.g26987.t1"/>
    </source>
</evidence>
<organism evidence="2 3">
    <name type="scientific">Plectus sambesii</name>
    <dbReference type="NCBI Taxonomy" id="2011161"/>
    <lineage>
        <taxon>Eukaryota</taxon>
        <taxon>Metazoa</taxon>
        <taxon>Ecdysozoa</taxon>
        <taxon>Nematoda</taxon>
        <taxon>Chromadorea</taxon>
        <taxon>Plectida</taxon>
        <taxon>Plectina</taxon>
        <taxon>Plectoidea</taxon>
        <taxon>Plectidae</taxon>
        <taxon>Plectus</taxon>
    </lineage>
</organism>
<dbReference type="WBParaSite" id="PSAMB.scaffold5638size11221.g26987.t1">
    <property type="protein sequence ID" value="PSAMB.scaffold5638size11221.g26987.t1"/>
    <property type="gene ID" value="PSAMB.scaffold5638size11221.g26987"/>
</dbReference>
<feature type="signal peptide" evidence="1">
    <location>
        <begin position="1"/>
        <end position="21"/>
    </location>
</feature>